<proteinExistence type="predicted"/>
<dbReference type="PANTHER" id="PTHR43464:SF23">
    <property type="entry name" value="JUVENILE HORMONE ACID O-METHYLTRANSFERASE"/>
    <property type="match status" value="1"/>
</dbReference>
<dbReference type="InterPro" id="IPR029063">
    <property type="entry name" value="SAM-dependent_MTases_sf"/>
</dbReference>
<dbReference type="Gene3D" id="3.40.50.150">
    <property type="entry name" value="Vaccinia Virus protein VP39"/>
    <property type="match status" value="1"/>
</dbReference>
<sequence length="210" mass="21918">MSDEKFLPSSYGLETTEATLAHYEAWAGSYDAEIGEENRYAQPGRCTRALLASGVGPDARVLDVGCGSGLSGVALARGGYALIDGCDLSPSMLVLAVETGAYRTLFEADLNQGIDVADATYDAATAVGVFSFGHIRADAIREVLRVVLPGGVVVVGLNDHFWDEGSMPAEFDAVEADGLATVTSRQHGEHLPAAGIEGWVVTLRKAGDAA</sequence>
<dbReference type="PANTHER" id="PTHR43464">
    <property type="entry name" value="METHYLTRANSFERASE"/>
    <property type="match status" value="1"/>
</dbReference>
<dbReference type="AlphaFoldDB" id="A0A381TTG4"/>
<accession>A0A381TTG4</accession>
<dbReference type="Pfam" id="PF13649">
    <property type="entry name" value="Methyltransf_25"/>
    <property type="match status" value="1"/>
</dbReference>
<dbReference type="SUPFAM" id="SSF53335">
    <property type="entry name" value="S-adenosyl-L-methionine-dependent methyltransferases"/>
    <property type="match status" value="1"/>
</dbReference>
<feature type="domain" description="Methyltransferase" evidence="1">
    <location>
        <begin position="61"/>
        <end position="151"/>
    </location>
</feature>
<organism evidence="2">
    <name type="scientific">marine metagenome</name>
    <dbReference type="NCBI Taxonomy" id="408172"/>
    <lineage>
        <taxon>unclassified sequences</taxon>
        <taxon>metagenomes</taxon>
        <taxon>ecological metagenomes</taxon>
    </lineage>
</organism>
<name>A0A381TTG4_9ZZZZ</name>
<dbReference type="GO" id="GO:0010420">
    <property type="term" value="F:polyprenyldihydroxybenzoate methyltransferase activity"/>
    <property type="evidence" value="ECO:0007669"/>
    <property type="project" value="TreeGrafter"/>
</dbReference>
<dbReference type="EMBL" id="UINC01005136">
    <property type="protein sequence ID" value="SVA19326.1"/>
    <property type="molecule type" value="Genomic_DNA"/>
</dbReference>
<reference evidence="2" key="1">
    <citation type="submission" date="2018-05" db="EMBL/GenBank/DDBJ databases">
        <authorList>
            <person name="Lanie J.A."/>
            <person name="Ng W.-L."/>
            <person name="Kazmierczak K.M."/>
            <person name="Andrzejewski T.M."/>
            <person name="Davidsen T.M."/>
            <person name="Wayne K.J."/>
            <person name="Tettelin H."/>
            <person name="Glass J.I."/>
            <person name="Rusch D."/>
            <person name="Podicherti R."/>
            <person name="Tsui H.-C.T."/>
            <person name="Winkler M.E."/>
        </authorList>
    </citation>
    <scope>NUCLEOTIDE SEQUENCE</scope>
</reference>
<gene>
    <name evidence="2" type="ORF">METZ01_LOCUS72180</name>
</gene>
<evidence type="ECO:0000313" key="2">
    <source>
        <dbReference type="EMBL" id="SVA19326.1"/>
    </source>
</evidence>
<evidence type="ECO:0000259" key="1">
    <source>
        <dbReference type="Pfam" id="PF13649"/>
    </source>
</evidence>
<dbReference type="InterPro" id="IPR041698">
    <property type="entry name" value="Methyltransf_25"/>
</dbReference>
<dbReference type="CDD" id="cd02440">
    <property type="entry name" value="AdoMet_MTases"/>
    <property type="match status" value="1"/>
</dbReference>
<protein>
    <recommendedName>
        <fullName evidence="1">Methyltransferase domain-containing protein</fullName>
    </recommendedName>
</protein>